<dbReference type="GO" id="GO:0046872">
    <property type="term" value="F:metal ion binding"/>
    <property type="evidence" value="ECO:0007669"/>
    <property type="project" value="UniProtKB-KW"/>
</dbReference>
<dbReference type="GO" id="GO:0009396">
    <property type="term" value="P:folic acid-containing compound biosynthetic process"/>
    <property type="evidence" value="ECO:0007669"/>
    <property type="project" value="TreeGrafter"/>
</dbReference>
<comment type="similarity">
    <text evidence="1 5">Belongs to the 5-formyltetrahydrofolate cyclo-ligase family.</text>
</comment>
<dbReference type="Proteomes" id="UP000653797">
    <property type="component" value="Unassembled WGS sequence"/>
</dbReference>
<evidence type="ECO:0000256" key="5">
    <source>
        <dbReference type="RuleBase" id="RU361279"/>
    </source>
</evidence>
<sequence length="198" mass="22826">MDKVTARQQFLAKRKTLSANDVKRRSELIARRFFDFLKKHGLADKSPTIHTFLPIKRQNEVDTWLIIRHIWSEYTNLRIIVPVTDISTNALRHYNLHPQTALVENRWGISEPVTDSQASVSPADFDIVLVPLLAFDEQGNRVGYGGGFYDRFLADCRPDCRKIGLSLFDPIKQIEDTEQTDVPLDICITPDRVWLFSQ</sequence>
<comment type="cofactor">
    <cofactor evidence="5">
        <name>Mg(2+)</name>
        <dbReference type="ChEBI" id="CHEBI:18420"/>
    </cofactor>
</comment>
<reference evidence="6" key="1">
    <citation type="submission" date="2020-09" db="EMBL/GenBank/DDBJ databases">
        <authorList>
            <person name="Kim M.K."/>
        </authorList>
    </citation>
    <scope>NUCLEOTIDE SEQUENCE</scope>
    <source>
        <strain evidence="6">BT704</strain>
    </source>
</reference>
<keyword evidence="3 4" id="KW-0067">ATP-binding</keyword>
<dbReference type="GO" id="GO:0035999">
    <property type="term" value="P:tetrahydrofolate interconversion"/>
    <property type="evidence" value="ECO:0007669"/>
    <property type="project" value="TreeGrafter"/>
</dbReference>
<evidence type="ECO:0000256" key="3">
    <source>
        <dbReference type="ARBA" id="ARBA00022840"/>
    </source>
</evidence>
<dbReference type="Pfam" id="PF01812">
    <property type="entry name" value="5-FTHF_cyc-lig"/>
    <property type="match status" value="1"/>
</dbReference>
<dbReference type="GO" id="GO:0005524">
    <property type="term" value="F:ATP binding"/>
    <property type="evidence" value="ECO:0007669"/>
    <property type="project" value="UniProtKB-KW"/>
</dbReference>
<evidence type="ECO:0000313" key="6">
    <source>
        <dbReference type="EMBL" id="MBD2754710.1"/>
    </source>
</evidence>
<dbReference type="SUPFAM" id="SSF100950">
    <property type="entry name" value="NagB/RpiA/CoA transferase-like"/>
    <property type="match status" value="1"/>
</dbReference>
<name>A0A927B3H0_9BACT</name>
<feature type="binding site" evidence="4">
    <location>
        <position position="53"/>
    </location>
    <ligand>
        <name>substrate</name>
    </ligand>
</feature>
<dbReference type="NCBIfam" id="TIGR02727">
    <property type="entry name" value="MTHFS_bact"/>
    <property type="match status" value="1"/>
</dbReference>
<comment type="catalytic activity">
    <reaction evidence="5">
        <text>(6S)-5-formyl-5,6,7,8-tetrahydrofolate + ATP = (6R)-5,10-methenyltetrahydrofolate + ADP + phosphate</text>
        <dbReference type="Rhea" id="RHEA:10488"/>
        <dbReference type="ChEBI" id="CHEBI:30616"/>
        <dbReference type="ChEBI" id="CHEBI:43474"/>
        <dbReference type="ChEBI" id="CHEBI:57455"/>
        <dbReference type="ChEBI" id="CHEBI:57457"/>
        <dbReference type="ChEBI" id="CHEBI:456216"/>
        <dbReference type="EC" id="6.3.3.2"/>
    </reaction>
</comment>
<dbReference type="PIRSF" id="PIRSF006806">
    <property type="entry name" value="FTHF_cligase"/>
    <property type="match status" value="1"/>
</dbReference>
<evidence type="ECO:0000256" key="2">
    <source>
        <dbReference type="ARBA" id="ARBA00022741"/>
    </source>
</evidence>
<dbReference type="PANTHER" id="PTHR23407">
    <property type="entry name" value="ATPASE INHIBITOR/5-FORMYLTETRAHYDROFOLATE CYCLO-LIGASE"/>
    <property type="match status" value="1"/>
</dbReference>
<evidence type="ECO:0000256" key="1">
    <source>
        <dbReference type="ARBA" id="ARBA00010638"/>
    </source>
</evidence>
<keyword evidence="2 4" id="KW-0547">Nucleotide-binding</keyword>
<feature type="binding site" evidence="4">
    <location>
        <begin position="141"/>
        <end position="149"/>
    </location>
    <ligand>
        <name>ATP</name>
        <dbReference type="ChEBI" id="CHEBI:30616"/>
    </ligand>
</feature>
<evidence type="ECO:0000313" key="7">
    <source>
        <dbReference type="Proteomes" id="UP000653797"/>
    </source>
</evidence>
<dbReference type="InterPro" id="IPR037171">
    <property type="entry name" value="NagB/RpiA_transferase-like"/>
</dbReference>
<evidence type="ECO:0000256" key="4">
    <source>
        <dbReference type="PIRSR" id="PIRSR006806-1"/>
    </source>
</evidence>
<dbReference type="Gene3D" id="3.40.50.10420">
    <property type="entry name" value="NagB/RpiA/CoA transferase-like"/>
    <property type="match status" value="1"/>
</dbReference>
<accession>A0A927B3H0</accession>
<dbReference type="EMBL" id="JACXAA010000006">
    <property type="protein sequence ID" value="MBD2754710.1"/>
    <property type="molecule type" value="Genomic_DNA"/>
</dbReference>
<protein>
    <recommendedName>
        <fullName evidence="5">5-formyltetrahydrofolate cyclo-ligase</fullName>
        <ecNumber evidence="5">6.3.3.2</ecNumber>
    </recommendedName>
</protein>
<dbReference type="AlphaFoldDB" id="A0A927B3H0"/>
<keyword evidence="7" id="KW-1185">Reference proteome</keyword>
<dbReference type="RefSeq" id="WP_191040337.1">
    <property type="nucleotide sequence ID" value="NZ_JACXAA010000006.1"/>
</dbReference>
<feature type="binding site" evidence="4">
    <location>
        <begin position="3"/>
        <end position="7"/>
    </location>
    <ligand>
        <name>ATP</name>
        <dbReference type="ChEBI" id="CHEBI:30616"/>
    </ligand>
</feature>
<dbReference type="InterPro" id="IPR024185">
    <property type="entry name" value="FTHF_cligase-like_sf"/>
</dbReference>
<organism evidence="6 7">
    <name type="scientific">Spirosoma validum</name>
    <dbReference type="NCBI Taxonomy" id="2771355"/>
    <lineage>
        <taxon>Bacteria</taxon>
        <taxon>Pseudomonadati</taxon>
        <taxon>Bacteroidota</taxon>
        <taxon>Cytophagia</taxon>
        <taxon>Cytophagales</taxon>
        <taxon>Cytophagaceae</taxon>
        <taxon>Spirosoma</taxon>
    </lineage>
</organism>
<comment type="caution">
    <text evidence="6">The sequence shown here is derived from an EMBL/GenBank/DDBJ whole genome shotgun (WGS) entry which is preliminary data.</text>
</comment>
<keyword evidence="5" id="KW-0460">Magnesium</keyword>
<dbReference type="PANTHER" id="PTHR23407:SF1">
    <property type="entry name" value="5-FORMYLTETRAHYDROFOLATE CYCLO-LIGASE"/>
    <property type="match status" value="1"/>
</dbReference>
<dbReference type="InterPro" id="IPR002698">
    <property type="entry name" value="FTHF_cligase"/>
</dbReference>
<keyword evidence="5" id="KW-0479">Metal-binding</keyword>
<dbReference type="EC" id="6.3.3.2" evidence="5"/>
<feature type="binding site" evidence="4">
    <location>
        <position position="60"/>
    </location>
    <ligand>
        <name>substrate</name>
    </ligand>
</feature>
<dbReference type="GO" id="GO:0030272">
    <property type="term" value="F:5-formyltetrahydrofolate cyclo-ligase activity"/>
    <property type="evidence" value="ECO:0007669"/>
    <property type="project" value="UniProtKB-EC"/>
</dbReference>
<proteinExistence type="inferred from homology"/>
<gene>
    <name evidence="6" type="ORF">IC230_17520</name>
</gene>
<keyword evidence="6" id="KW-0436">Ligase</keyword>